<sequence length="76" mass="7735">MATPAAPRASGPPRAAAASPFAMRPRRSAETARAFVPFLSRSIAGADPALSDQILTRRGAARPARGSESGVPPLPA</sequence>
<dbReference type="EMBL" id="ACFC01000009">
    <property type="protein sequence ID" value="EEE05499.1"/>
    <property type="molecule type" value="Genomic_DNA"/>
</dbReference>
<name>B9BUK2_9BURK</name>
<evidence type="ECO:0000313" key="2">
    <source>
        <dbReference type="EMBL" id="EEE05499.1"/>
    </source>
</evidence>
<feature type="compositionally biased region" description="Low complexity" evidence="1">
    <location>
        <begin position="1"/>
        <end position="23"/>
    </location>
</feature>
<organism evidence="2 3">
    <name type="scientific">Burkholderia multivorans CGD2</name>
    <dbReference type="NCBI Taxonomy" id="513052"/>
    <lineage>
        <taxon>Bacteria</taxon>
        <taxon>Pseudomonadati</taxon>
        <taxon>Pseudomonadota</taxon>
        <taxon>Betaproteobacteria</taxon>
        <taxon>Burkholderiales</taxon>
        <taxon>Burkholderiaceae</taxon>
        <taxon>Burkholderia</taxon>
        <taxon>Burkholderia cepacia complex</taxon>
    </lineage>
</organism>
<feature type="region of interest" description="Disordered" evidence="1">
    <location>
        <begin position="1"/>
        <end position="27"/>
    </location>
</feature>
<proteinExistence type="predicted"/>
<evidence type="ECO:0000313" key="3">
    <source>
        <dbReference type="Proteomes" id="UP000004535"/>
    </source>
</evidence>
<dbReference type="Proteomes" id="UP000004535">
    <property type="component" value="Unassembled WGS sequence"/>
</dbReference>
<comment type="caution">
    <text evidence="2">The sequence shown here is derived from an EMBL/GenBank/DDBJ whole genome shotgun (WGS) entry which is preliminary data.</text>
</comment>
<dbReference type="RefSeq" id="WP_006406747.1">
    <property type="nucleotide sequence ID" value="NZ_ACFC01000009.1"/>
</dbReference>
<dbReference type="AlphaFoldDB" id="B9BUK2"/>
<reference evidence="2 3" key="1">
    <citation type="journal article" date="2012" name="J. Bacteriol.">
        <title>Draft Genome Sequence Determination for Cystic Fibrosis and Chronic Granulomatous Disease Burkholderia multivorans Isolates.</title>
        <authorList>
            <person name="Varga J.J."/>
            <person name="Losada L."/>
            <person name="Zelazny A.M."/>
            <person name="Brinkac L."/>
            <person name="Harkins D."/>
            <person name="Radune D."/>
            <person name="Hostetler J."/>
            <person name="Sampaio E.P."/>
            <person name="Ronning C.M."/>
            <person name="Nierman W.C."/>
            <person name="Greenberg D.E."/>
            <person name="Holland S.M."/>
            <person name="Goldberg J.B."/>
        </authorList>
    </citation>
    <scope>NUCLEOTIDE SEQUENCE [LARGE SCALE GENOMIC DNA]</scope>
    <source>
        <strain evidence="2 3">CGD2</strain>
    </source>
</reference>
<accession>B9BUK2</accession>
<evidence type="ECO:0000256" key="1">
    <source>
        <dbReference type="SAM" id="MobiDB-lite"/>
    </source>
</evidence>
<gene>
    <name evidence="2" type="ORF">BURMUCGD2_3742</name>
</gene>
<feature type="region of interest" description="Disordered" evidence="1">
    <location>
        <begin position="57"/>
        <end position="76"/>
    </location>
</feature>
<protein>
    <submittedName>
        <fullName evidence="2">Uncharacterized protein</fullName>
    </submittedName>
</protein>